<keyword evidence="4" id="KW-0699">rRNA-binding</keyword>
<comment type="caution">
    <text evidence="7">The sequence shown here is derived from an EMBL/GenBank/DDBJ whole genome shotgun (WGS) entry which is preliminary data.</text>
</comment>
<dbReference type="InterPro" id="IPR036870">
    <property type="entry name" value="Ribosomal_bS18_sf"/>
</dbReference>
<dbReference type="GO" id="GO:0003735">
    <property type="term" value="F:structural constituent of ribosome"/>
    <property type="evidence" value="ECO:0007669"/>
    <property type="project" value="InterPro"/>
</dbReference>
<dbReference type="HAMAP" id="MF_00270">
    <property type="entry name" value="Ribosomal_bS18"/>
    <property type="match status" value="1"/>
</dbReference>
<dbReference type="AlphaFoldDB" id="A0A2M8PGX2"/>
<keyword evidence="4" id="KW-0694">RNA-binding</keyword>
<proteinExistence type="inferred from homology"/>
<dbReference type="SUPFAM" id="SSF46911">
    <property type="entry name" value="Ribosomal protein S18"/>
    <property type="match status" value="1"/>
</dbReference>
<dbReference type="InterPro" id="IPR001648">
    <property type="entry name" value="Ribosomal_bS18"/>
</dbReference>
<dbReference type="Proteomes" id="UP000229681">
    <property type="component" value="Unassembled WGS sequence"/>
</dbReference>
<keyword evidence="3 4" id="KW-0687">Ribonucleoprotein</keyword>
<comment type="function">
    <text evidence="4">Binds as a heterodimer with protein bS6 to the central domain of the 16S rRNA, where it helps stabilize the platform of the 30S subunit.</text>
</comment>
<evidence type="ECO:0000256" key="1">
    <source>
        <dbReference type="ARBA" id="ARBA00005589"/>
    </source>
</evidence>
<gene>
    <name evidence="4 7" type="primary">rpsR</name>
    <name evidence="7" type="ORF">CUN49_03570</name>
</gene>
<dbReference type="PANTHER" id="PTHR13479">
    <property type="entry name" value="30S RIBOSOMAL PROTEIN S18"/>
    <property type="match status" value="1"/>
</dbReference>
<reference evidence="7 8" key="1">
    <citation type="submission" date="2017-11" db="EMBL/GenBank/DDBJ databases">
        <title>Evolution of Phototrophy in the Chloroflexi Phylum Driven by Horizontal Gene Transfer.</title>
        <authorList>
            <person name="Ward L.M."/>
            <person name="Hemp J."/>
            <person name="Shih P.M."/>
            <person name="Mcglynn S.E."/>
            <person name="Fischer W."/>
        </authorList>
    </citation>
    <scope>NUCLEOTIDE SEQUENCE [LARGE SCALE GENOMIC DNA]</scope>
    <source>
        <strain evidence="7">JP3_13</strain>
    </source>
</reference>
<dbReference type="GO" id="GO:0070181">
    <property type="term" value="F:small ribosomal subunit rRNA binding"/>
    <property type="evidence" value="ECO:0007669"/>
    <property type="project" value="TreeGrafter"/>
</dbReference>
<protein>
    <recommendedName>
        <fullName evidence="4">Small ribosomal subunit protein bS18</fullName>
    </recommendedName>
</protein>
<keyword evidence="2 4" id="KW-0689">Ribosomal protein</keyword>
<dbReference type="EMBL" id="PGTM01000030">
    <property type="protein sequence ID" value="PJF36798.1"/>
    <property type="molecule type" value="Genomic_DNA"/>
</dbReference>
<evidence type="ECO:0000313" key="7">
    <source>
        <dbReference type="EMBL" id="PJF36798.1"/>
    </source>
</evidence>
<dbReference type="Pfam" id="PF01084">
    <property type="entry name" value="Ribosomal_S18"/>
    <property type="match status" value="1"/>
</dbReference>
<name>A0A2M8PGX2_9CHLR</name>
<evidence type="ECO:0000256" key="6">
    <source>
        <dbReference type="SAM" id="MobiDB-lite"/>
    </source>
</evidence>
<dbReference type="PRINTS" id="PR00974">
    <property type="entry name" value="RIBOSOMALS18"/>
</dbReference>
<dbReference type="GO" id="GO:0022627">
    <property type="term" value="C:cytosolic small ribosomal subunit"/>
    <property type="evidence" value="ECO:0007669"/>
    <property type="project" value="TreeGrafter"/>
</dbReference>
<dbReference type="Gene3D" id="4.10.640.10">
    <property type="entry name" value="Ribosomal protein S18"/>
    <property type="match status" value="1"/>
</dbReference>
<comment type="subunit">
    <text evidence="4">Part of the 30S ribosomal subunit. Forms a tight heterodimer with protein bS6.</text>
</comment>
<evidence type="ECO:0000256" key="5">
    <source>
        <dbReference type="RuleBase" id="RU003910"/>
    </source>
</evidence>
<dbReference type="PANTHER" id="PTHR13479:SF40">
    <property type="entry name" value="SMALL RIBOSOMAL SUBUNIT PROTEIN BS18M"/>
    <property type="match status" value="1"/>
</dbReference>
<organism evidence="7 8">
    <name type="scientific">Candidatus Thermofonsia Clade 1 bacterium</name>
    <dbReference type="NCBI Taxonomy" id="2364210"/>
    <lineage>
        <taxon>Bacteria</taxon>
        <taxon>Bacillati</taxon>
        <taxon>Chloroflexota</taxon>
        <taxon>Candidatus Thermofontia</taxon>
        <taxon>Candidatus Thermofonsia Clade 1</taxon>
    </lineage>
</organism>
<dbReference type="NCBIfam" id="TIGR00165">
    <property type="entry name" value="S18"/>
    <property type="match status" value="1"/>
</dbReference>
<comment type="similarity">
    <text evidence="1 4 5">Belongs to the bacterial ribosomal protein bS18 family.</text>
</comment>
<dbReference type="GO" id="GO:0006412">
    <property type="term" value="P:translation"/>
    <property type="evidence" value="ECO:0007669"/>
    <property type="project" value="UniProtKB-UniRule"/>
</dbReference>
<evidence type="ECO:0000313" key="8">
    <source>
        <dbReference type="Proteomes" id="UP000229681"/>
    </source>
</evidence>
<evidence type="ECO:0000256" key="3">
    <source>
        <dbReference type="ARBA" id="ARBA00023274"/>
    </source>
</evidence>
<feature type="region of interest" description="Disordered" evidence="6">
    <location>
        <begin position="1"/>
        <end position="33"/>
    </location>
</feature>
<feature type="compositionally biased region" description="Basic and acidic residues" evidence="6">
    <location>
        <begin position="1"/>
        <end position="10"/>
    </location>
</feature>
<accession>A0A2M8PGX2</accession>
<sequence length="100" mass="11573">MSDQETLHTDETEESSASSAPEARPRGGMRRRTANLRLEYSDIELYKNVELLYRYLSDRGKIRPRRQTGLCARDQRRLAKAIKRARHLALLPFVGEVQSD</sequence>
<evidence type="ECO:0000256" key="4">
    <source>
        <dbReference type="HAMAP-Rule" id="MF_00270"/>
    </source>
</evidence>
<evidence type="ECO:0000256" key="2">
    <source>
        <dbReference type="ARBA" id="ARBA00022980"/>
    </source>
</evidence>